<dbReference type="EMBL" id="GBRH01202924">
    <property type="protein sequence ID" value="JAD94971.1"/>
    <property type="molecule type" value="Transcribed_RNA"/>
</dbReference>
<reference evidence="1" key="1">
    <citation type="submission" date="2014-09" db="EMBL/GenBank/DDBJ databases">
        <authorList>
            <person name="Magalhaes I.L.F."/>
            <person name="Oliveira U."/>
            <person name="Santos F.R."/>
            <person name="Vidigal T.H.D.A."/>
            <person name="Brescovit A.D."/>
            <person name="Santos A.J."/>
        </authorList>
    </citation>
    <scope>NUCLEOTIDE SEQUENCE</scope>
    <source>
        <tissue evidence="1">Shoot tissue taken approximately 20 cm above the soil surface</tissue>
    </source>
</reference>
<name>A0A0A9E4H1_ARUDO</name>
<protein>
    <submittedName>
        <fullName evidence="1">Uncharacterized protein</fullName>
    </submittedName>
</protein>
<dbReference type="AlphaFoldDB" id="A0A0A9E4H1"/>
<evidence type="ECO:0000313" key="1">
    <source>
        <dbReference type="EMBL" id="JAD94971.1"/>
    </source>
</evidence>
<organism evidence="1">
    <name type="scientific">Arundo donax</name>
    <name type="common">Giant reed</name>
    <name type="synonym">Donax arundinaceus</name>
    <dbReference type="NCBI Taxonomy" id="35708"/>
    <lineage>
        <taxon>Eukaryota</taxon>
        <taxon>Viridiplantae</taxon>
        <taxon>Streptophyta</taxon>
        <taxon>Embryophyta</taxon>
        <taxon>Tracheophyta</taxon>
        <taxon>Spermatophyta</taxon>
        <taxon>Magnoliopsida</taxon>
        <taxon>Liliopsida</taxon>
        <taxon>Poales</taxon>
        <taxon>Poaceae</taxon>
        <taxon>PACMAD clade</taxon>
        <taxon>Arundinoideae</taxon>
        <taxon>Arundineae</taxon>
        <taxon>Arundo</taxon>
    </lineage>
</organism>
<proteinExistence type="predicted"/>
<accession>A0A0A9E4H1</accession>
<sequence>MIHTTIKASSGIVTPRQFLQLVQMLIAQRPRRDRVGSMVRATVTTFLQVVTHMAMRELLQGVVAFQREEGIIMMATLLWITAAIAKKQSLQAQKQLLSLMWDGSMVLRRKG</sequence>
<reference evidence="1" key="2">
    <citation type="journal article" date="2015" name="Data Brief">
        <title>Shoot transcriptome of the giant reed, Arundo donax.</title>
        <authorList>
            <person name="Barrero R.A."/>
            <person name="Guerrero F.D."/>
            <person name="Moolhuijzen P."/>
            <person name="Goolsby J.A."/>
            <person name="Tidwell J."/>
            <person name="Bellgard S.E."/>
            <person name="Bellgard M.I."/>
        </authorList>
    </citation>
    <scope>NUCLEOTIDE SEQUENCE</scope>
    <source>
        <tissue evidence="1">Shoot tissue taken approximately 20 cm above the soil surface</tissue>
    </source>
</reference>